<dbReference type="GO" id="GO:0006123">
    <property type="term" value="P:mitochondrial electron transport, cytochrome c to oxygen"/>
    <property type="evidence" value="ECO:0007669"/>
    <property type="project" value="TreeGrafter"/>
</dbReference>
<dbReference type="CDD" id="cd01663">
    <property type="entry name" value="Cyt_c_Oxidase_I"/>
    <property type="match status" value="1"/>
</dbReference>
<evidence type="ECO:0000256" key="7">
    <source>
        <dbReference type="ARBA" id="ARBA00022989"/>
    </source>
</evidence>
<protein>
    <recommendedName>
        <fullName evidence="5 9">Cytochrome c oxidase subunit 1</fullName>
        <ecNumber evidence="9">7.1.1.9</ecNumber>
    </recommendedName>
</protein>
<evidence type="ECO:0000256" key="9">
    <source>
        <dbReference type="RuleBase" id="RU000369"/>
    </source>
</evidence>
<comment type="cofactor">
    <cofactor evidence="1">
        <name>heme</name>
        <dbReference type="ChEBI" id="CHEBI:30413"/>
    </cofactor>
</comment>
<evidence type="ECO:0000256" key="5">
    <source>
        <dbReference type="ARBA" id="ARBA00015947"/>
    </source>
</evidence>
<evidence type="ECO:0000256" key="10">
    <source>
        <dbReference type="SAM" id="Phobius"/>
    </source>
</evidence>
<feature type="transmembrane region" description="Helical" evidence="10">
    <location>
        <begin position="382"/>
        <end position="405"/>
    </location>
</feature>
<gene>
    <name evidence="12" type="primary">COX1</name>
</gene>
<dbReference type="GO" id="GO:0005743">
    <property type="term" value="C:mitochondrial inner membrane"/>
    <property type="evidence" value="ECO:0007669"/>
    <property type="project" value="UniProtKB-SubCell"/>
</dbReference>
<keyword evidence="8 9" id="KW-0472">Membrane</keyword>
<feature type="transmembrane region" description="Helical" evidence="10">
    <location>
        <begin position="147"/>
        <end position="174"/>
    </location>
</feature>
<keyword evidence="9" id="KW-0813">Transport</keyword>
<keyword evidence="9" id="KW-0249">Electron transport</keyword>
<feature type="domain" description="Cytochrome oxidase subunit I profile" evidence="11">
    <location>
        <begin position="2"/>
        <end position="498"/>
    </location>
</feature>
<dbReference type="PROSITE" id="PS00077">
    <property type="entry name" value="COX1_CUB"/>
    <property type="match status" value="1"/>
</dbReference>
<accession>A0A6M3YWK5</accession>
<keyword evidence="9" id="KW-0999">Mitochondrion inner membrane</keyword>
<evidence type="ECO:0000256" key="2">
    <source>
        <dbReference type="ARBA" id="ARBA00004141"/>
    </source>
</evidence>
<dbReference type="PANTHER" id="PTHR10422">
    <property type="entry name" value="CYTOCHROME C OXIDASE SUBUNIT 1"/>
    <property type="match status" value="1"/>
</dbReference>
<dbReference type="EMBL" id="MT113355">
    <property type="protein sequence ID" value="QJI81284.1"/>
    <property type="molecule type" value="Genomic_DNA"/>
</dbReference>
<feature type="transmembrane region" description="Helical" evidence="10">
    <location>
        <begin position="104"/>
        <end position="127"/>
    </location>
</feature>
<dbReference type="InterPro" id="IPR023615">
    <property type="entry name" value="Cyt_c_Oxase_su1_BS"/>
</dbReference>
<keyword evidence="9" id="KW-0679">Respiratory chain</keyword>
<dbReference type="InterPro" id="IPR000883">
    <property type="entry name" value="Cyt_C_Oxase_1"/>
</dbReference>
<dbReference type="PROSITE" id="PS50855">
    <property type="entry name" value="COX1"/>
    <property type="match status" value="1"/>
</dbReference>
<dbReference type="InterPro" id="IPR023616">
    <property type="entry name" value="Cyt_c_oxase-like_su1_dom"/>
</dbReference>
<name>A0A6M3YWK5_9BILA</name>
<dbReference type="PANTHER" id="PTHR10422:SF18">
    <property type="entry name" value="CYTOCHROME C OXIDASE SUBUNIT 1"/>
    <property type="match status" value="1"/>
</dbReference>
<evidence type="ECO:0000259" key="11">
    <source>
        <dbReference type="PROSITE" id="PS50855"/>
    </source>
</evidence>
<evidence type="ECO:0000256" key="6">
    <source>
        <dbReference type="ARBA" id="ARBA00022692"/>
    </source>
</evidence>
<feature type="transmembrane region" description="Helical" evidence="10">
    <location>
        <begin position="59"/>
        <end position="84"/>
    </location>
</feature>
<dbReference type="UniPathway" id="UPA00705"/>
<reference evidence="12" key="1">
    <citation type="journal article" date="2020" name="Mol. Biochem. Parasitol.">
        <title>Characterization of the complete mitogenome of Centrorhynchus clitorideus (Meyer, 1931) (Palaeacanthocephala: Centrorhynchidae), the largest mitochondrial genome in Acanthocephala, and its phylogenetic implications.</title>
        <authorList>
            <person name="Muhammad N."/>
            <person name="Suleman"/>
            <person name="Khan M.S."/>
            <person name="Li L."/>
            <person name="Zhao Q."/>
            <person name="Ullah H."/>
            <person name="Zhu X.Q."/>
            <person name="Ma J."/>
        </authorList>
    </citation>
    <scope>NUCLEOTIDE SEQUENCE</scope>
</reference>
<dbReference type="Gene3D" id="1.20.210.10">
    <property type="entry name" value="Cytochrome c oxidase-like, subunit I domain"/>
    <property type="match status" value="1"/>
</dbReference>
<dbReference type="GO" id="GO:0046872">
    <property type="term" value="F:metal ion binding"/>
    <property type="evidence" value="ECO:0007669"/>
    <property type="project" value="UniProtKB-KW"/>
</dbReference>
<geneLocation type="mitochondrion" evidence="12"/>
<evidence type="ECO:0000256" key="4">
    <source>
        <dbReference type="ARBA" id="ARBA00009578"/>
    </source>
</evidence>
<dbReference type="PRINTS" id="PR01165">
    <property type="entry name" value="CYCOXIDASEI"/>
</dbReference>
<comment type="similarity">
    <text evidence="4 9">Belongs to the heme-copper respiratory oxidase family.</text>
</comment>
<evidence type="ECO:0000313" key="12">
    <source>
        <dbReference type="EMBL" id="QJI81284.1"/>
    </source>
</evidence>
<keyword evidence="7 10" id="KW-1133">Transmembrane helix</keyword>
<evidence type="ECO:0000256" key="3">
    <source>
        <dbReference type="ARBA" id="ARBA00004673"/>
    </source>
</evidence>
<sequence length="517" mass="56337">MFSSVLRWLMSFNHKDIGLMYVLVSVWSGLAGLGLSLVVRLELGSGGQWLGDEHLYNMVVTAHAIMMVFFLVMPMFMGGFGNWLMPVMLGLEDMALPRLNNLSFLLVPGALVLFSVSMLVKGGGAGWTMYPPLMLSEYSSSISTDLMILSLHVACCSISSLLGSLNVVVTGVVGVKLSGSVEQTPLLVWALMITGAMILLTVPVLAAALTMMLMDRNFSTSFFDPTGGGSPVLYQHLFWFFGHPEVYILILPGFGIISHVVSELGGKFEVFGYLGMVYAMISIGGLGCLVWAHHMFTVGLDIDTRAYFTAASMTIAVPTGIKIFSWLASMYGLVEVSSSMALWVLGFIFMFVVGGLTGVIISNSSLDIAFHDTYFVVAHFHYVLSMGVVFSMTVGLNYWFPLVLGVSLREWLLKANFYLVFIGVNLTFFPQFLLGMVGMPRRYVDYPDAMERWNSLSSLGSMITVVGVLVYILAYYSAMAEKVGVVAGMRSVSGMEWVGSGVVAYHGNVEGIVVSSR</sequence>
<feature type="transmembrane region" description="Helical" evidence="10">
    <location>
        <begin position="186"/>
        <end position="213"/>
    </location>
</feature>
<comment type="catalytic activity">
    <reaction evidence="9">
        <text>4 Fe(II)-[cytochrome c] + O2 + 8 H(+)(in) = 4 Fe(III)-[cytochrome c] + 2 H2O + 4 H(+)(out)</text>
        <dbReference type="Rhea" id="RHEA:11436"/>
        <dbReference type="Rhea" id="RHEA-COMP:10350"/>
        <dbReference type="Rhea" id="RHEA-COMP:14399"/>
        <dbReference type="ChEBI" id="CHEBI:15377"/>
        <dbReference type="ChEBI" id="CHEBI:15378"/>
        <dbReference type="ChEBI" id="CHEBI:15379"/>
        <dbReference type="ChEBI" id="CHEBI:29033"/>
        <dbReference type="ChEBI" id="CHEBI:29034"/>
        <dbReference type="EC" id="7.1.1.9"/>
    </reaction>
</comment>
<feature type="transmembrane region" description="Helical" evidence="10">
    <location>
        <begin position="20"/>
        <end position="39"/>
    </location>
</feature>
<keyword evidence="9 12" id="KW-0496">Mitochondrion</keyword>
<feature type="transmembrane region" description="Helical" evidence="10">
    <location>
        <begin position="306"/>
        <end position="328"/>
    </location>
</feature>
<keyword evidence="9" id="KW-0408">Iron</keyword>
<dbReference type="GO" id="GO:0004129">
    <property type="term" value="F:cytochrome-c oxidase activity"/>
    <property type="evidence" value="ECO:0007669"/>
    <property type="project" value="UniProtKB-EC"/>
</dbReference>
<feature type="transmembrane region" description="Helical" evidence="10">
    <location>
        <begin position="417"/>
        <end position="439"/>
    </location>
</feature>
<evidence type="ECO:0000256" key="1">
    <source>
        <dbReference type="ARBA" id="ARBA00001971"/>
    </source>
</evidence>
<keyword evidence="9" id="KW-0349">Heme</keyword>
<comment type="subcellular location">
    <subcellularLocation>
        <location evidence="2">Membrane</location>
        <topology evidence="2">Multi-pass membrane protein</topology>
    </subcellularLocation>
    <subcellularLocation>
        <location evidence="9">Mitochondrion inner membrane</location>
        <topology evidence="9">Multi-pass membrane protein</topology>
    </subcellularLocation>
</comment>
<keyword evidence="9" id="KW-0479">Metal-binding</keyword>
<feature type="transmembrane region" description="Helical" evidence="10">
    <location>
        <begin position="340"/>
        <end position="362"/>
    </location>
</feature>
<comment type="pathway">
    <text evidence="3 9">Energy metabolism; oxidative phosphorylation.</text>
</comment>
<comment type="function">
    <text evidence="9">Component of the cytochrome c oxidase, the last enzyme in the mitochondrial electron transport chain which drives oxidative phosphorylation. The respiratory chain contains 3 multisubunit complexes succinate dehydrogenase (complex II, CII), ubiquinol-cytochrome c oxidoreductase (cytochrome b-c1 complex, complex III, CIII) and cytochrome c oxidase (complex IV, CIV), that cooperate to transfer electrons derived from NADH and succinate to molecular oxygen, creating an electrochemical gradient over the inner membrane that drives transmembrane transport and the ATP synthase. Cytochrome c oxidase is the component of the respiratory chain that catalyzes the reduction of oxygen to water. Electrons originating from reduced cytochrome c in the intermembrane space (IMS) are transferred via the dinuclear copper A center (CU(A)) of subunit 2 and heme A of subunit 1 to the active site in subunit 1, a binuclear center (BNC) formed by heme A3 and copper B (CU(B)). The BNC reduces molecular oxygen to 2 water molecules using 4 electrons from cytochrome c in the IMS and 4 protons from the mitochondrial matrix.</text>
</comment>
<dbReference type="GO" id="GO:0045277">
    <property type="term" value="C:respiratory chain complex IV"/>
    <property type="evidence" value="ECO:0007669"/>
    <property type="project" value="InterPro"/>
</dbReference>
<keyword evidence="9" id="KW-0186">Copper</keyword>
<feature type="transmembrane region" description="Helical" evidence="10">
    <location>
        <begin position="233"/>
        <end position="258"/>
    </location>
</feature>
<feature type="transmembrane region" description="Helical" evidence="10">
    <location>
        <begin position="459"/>
        <end position="480"/>
    </location>
</feature>
<dbReference type="GO" id="GO:0015990">
    <property type="term" value="P:electron transport coupled proton transport"/>
    <property type="evidence" value="ECO:0007669"/>
    <property type="project" value="TreeGrafter"/>
</dbReference>
<keyword evidence="6 9" id="KW-0812">Transmembrane</keyword>
<evidence type="ECO:0000256" key="8">
    <source>
        <dbReference type="ARBA" id="ARBA00023136"/>
    </source>
</evidence>
<proteinExistence type="inferred from homology"/>
<feature type="transmembrane region" description="Helical" evidence="10">
    <location>
        <begin position="270"/>
        <end position="294"/>
    </location>
</feature>
<dbReference type="AlphaFoldDB" id="A0A6M3YWK5"/>
<organism evidence="12">
    <name type="scientific">Centrorhynchus clitorideus</name>
    <dbReference type="NCBI Taxonomy" id="2731796"/>
    <lineage>
        <taxon>Eukaryota</taxon>
        <taxon>Metazoa</taxon>
        <taxon>Spiralia</taxon>
        <taxon>Lophotrochozoa</taxon>
        <taxon>Acanthocephala</taxon>
        <taxon>Palaeacanthocephala</taxon>
        <taxon>Polymorphida</taxon>
        <taxon>Centrorhynchidae</taxon>
        <taxon>Centrorhynchus</taxon>
    </lineage>
</organism>
<dbReference type="EC" id="7.1.1.9" evidence="9"/>
<dbReference type="InterPro" id="IPR033944">
    <property type="entry name" value="Cyt_c_oxase_su1_dom"/>
</dbReference>
<dbReference type="Pfam" id="PF00115">
    <property type="entry name" value="COX1"/>
    <property type="match status" value="1"/>
</dbReference>
<dbReference type="SUPFAM" id="SSF81442">
    <property type="entry name" value="Cytochrome c oxidase subunit I-like"/>
    <property type="match status" value="1"/>
</dbReference>
<dbReference type="GO" id="GO:0020037">
    <property type="term" value="F:heme binding"/>
    <property type="evidence" value="ECO:0007669"/>
    <property type="project" value="InterPro"/>
</dbReference>
<dbReference type="InterPro" id="IPR036927">
    <property type="entry name" value="Cyt_c_oxase-like_su1_sf"/>
</dbReference>